<evidence type="ECO:0000256" key="1">
    <source>
        <dbReference type="SAM" id="Phobius"/>
    </source>
</evidence>
<dbReference type="AlphaFoldDB" id="A0A815WRM8"/>
<evidence type="ECO:0000313" key="2">
    <source>
        <dbReference type="EMBL" id="CAF1552686.1"/>
    </source>
</evidence>
<feature type="transmembrane region" description="Helical" evidence="1">
    <location>
        <begin position="461"/>
        <end position="486"/>
    </location>
</feature>
<feature type="non-terminal residue" evidence="2">
    <location>
        <position position="1"/>
    </location>
</feature>
<proteinExistence type="predicted"/>
<organism evidence="2 3">
    <name type="scientific">Adineta ricciae</name>
    <name type="common">Rotifer</name>
    <dbReference type="NCBI Taxonomy" id="249248"/>
    <lineage>
        <taxon>Eukaryota</taxon>
        <taxon>Metazoa</taxon>
        <taxon>Spiralia</taxon>
        <taxon>Gnathifera</taxon>
        <taxon>Rotifera</taxon>
        <taxon>Eurotatoria</taxon>
        <taxon>Bdelloidea</taxon>
        <taxon>Adinetida</taxon>
        <taxon>Adinetidae</taxon>
        <taxon>Adineta</taxon>
    </lineage>
</organism>
<keyword evidence="1" id="KW-0812">Transmembrane</keyword>
<keyword evidence="1" id="KW-1133">Transmembrane helix</keyword>
<reference evidence="2" key="1">
    <citation type="submission" date="2021-02" db="EMBL/GenBank/DDBJ databases">
        <authorList>
            <person name="Nowell W R."/>
        </authorList>
    </citation>
    <scope>NUCLEOTIDE SEQUENCE</scope>
</reference>
<accession>A0A815WRM8</accession>
<dbReference type="EMBL" id="CAJNOR010005233">
    <property type="protein sequence ID" value="CAF1552686.1"/>
    <property type="molecule type" value="Genomic_DNA"/>
</dbReference>
<name>A0A815WRM8_ADIRI</name>
<comment type="caution">
    <text evidence="2">The sequence shown here is derived from an EMBL/GenBank/DDBJ whole genome shotgun (WGS) entry which is preliminary data.</text>
</comment>
<feature type="transmembrane region" description="Helical" evidence="1">
    <location>
        <begin position="53"/>
        <end position="71"/>
    </location>
</feature>
<feature type="transmembrane region" description="Helical" evidence="1">
    <location>
        <begin position="400"/>
        <end position="424"/>
    </location>
</feature>
<gene>
    <name evidence="2" type="ORF">XAT740_LOCUS43016</name>
</gene>
<protein>
    <submittedName>
        <fullName evidence="2">Uncharacterized protein</fullName>
    </submittedName>
</protein>
<sequence>RQKLFDRLKTKVKELIRLIHNELINLNLFPPWTFGSNVDRATSKHFGQLSTRLYIVLLIGTFVILALYTVVRPQPLKKTFLSPSLHIYNSLIQEHGNELQCPCSRISSQYTNHVTIKSIFHQVCSSHFVSSEWRTDLTKGLVSNLSIYDQRDYRRFLSAHLQFLTQLCELSNQSVEYSVQQSLSSLLITNQLLSETLFVSRIESMIVKTKSNAPSTLARLLFLLRSTNRGNAFVSTYGTNFHYIIPPYTEFDFKKVACYTEAMLYDNNCSCGLNTTCTVQATFTKTNLSNTVPINGLKMGCTPTESFLASTLECFYNSSCIDLMFEMTNFKNTTRNISYTLNTTINRFPVNITVADLVNELFVEKWSTLMNYSSYFDSCSPLFCSYTYTQKLDSFYTITYFLGLYSGLSLILKWICPQIIYLMIKMYEYRKKRRHVVEPISNTEIATNTQQTSTTKHPTSLCYCGLGVILFLLVAILLVVSIVYYIQQNNKQFRTINDVSNITVNMIDEPVNVTNAVVTPALTTCSSTYCREGFCSESLYYYQALRINVSLSGFYSILSGSDIGAYGYLYNGTFDPLIPSDNKILENCGGPALGEFGLKYFLQRLETYIVVVTTLYTDSTGHFWLFGYGPATINYNQLNLTGPSKIRSSYSSALTYFSSTYCHRGVCLGSLYYYQAVKINISISGYHTIVSNSSMDTYGYLYNSTFDPLIPSQNLIVQNDDDAGNHQFKLRYLFQSAETYILVVTTYYINTTGSFTLTATGEGSVIFNGNQE</sequence>
<keyword evidence="3" id="KW-1185">Reference proteome</keyword>
<keyword evidence="1" id="KW-0472">Membrane</keyword>
<evidence type="ECO:0000313" key="3">
    <source>
        <dbReference type="Proteomes" id="UP000663828"/>
    </source>
</evidence>
<dbReference type="Proteomes" id="UP000663828">
    <property type="component" value="Unassembled WGS sequence"/>
</dbReference>